<dbReference type="RefSeq" id="XP_011132081.1">
    <property type="nucleotide sequence ID" value="XM_011133779.1"/>
</dbReference>
<accession>A0A023B1Z3</accession>
<dbReference type="GO" id="GO:0070403">
    <property type="term" value="F:NAD+ binding"/>
    <property type="evidence" value="ECO:0007669"/>
    <property type="project" value="InterPro"/>
</dbReference>
<dbReference type="OrthoDB" id="424302at2759"/>
<dbReference type="GO" id="GO:0005634">
    <property type="term" value="C:nucleus"/>
    <property type="evidence" value="ECO:0007669"/>
    <property type="project" value="TreeGrafter"/>
</dbReference>
<dbReference type="Pfam" id="PF02146">
    <property type="entry name" value="SIR2"/>
    <property type="match status" value="1"/>
</dbReference>
<dbReference type="PROSITE" id="PS50305">
    <property type="entry name" value="SIRTUIN"/>
    <property type="match status" value="1"/>
</dbReference>
<dbReference type="SUPFAM" id="SSF52467">
    <property type="entry name" value="DHS-like NAD/FAD-binding domain"/>
    <property type="match status" value="1"/>
</dbReference>
<evidence type="ECO:0000259" key="4">
    <source>
        <dbReference type="PROSITE" id="PS50305"/>
    </source>
</evidence>
<dbReference type="InterPro" id="IPR003000">
    <property type="entry name" value="Sirtuin"/>
</dbReference>
<dbReference type="InterPro" id="IPR050134">
    <property type="entry name" value="NAD-dep_sirtuin_deacylases"/>
</dbReference>
<name>A0A023B1Z3_GRENI</name>
<proteinExistence type="predicted"/>
<evidence type="ECO:0000313" key="6">
    <source>
        <dbReference type="Proteomes" id="UP000019763"/>
    </source>
</evidence>
<keyword evidence="2" id="KW-0520">NAD</keyword>
<dbReference type="InterPro" id="IPR029035">
    <property type="entry name" value="DHS-like_NAD/FAD-binding_dom"/>
</dbReference>
<gene>
    <name evidence="5" type="ORF">GNI_128500</name>
</gene>
<evidence type="ECO:0000256" key="2">
    <source>
        <dbReference type="ARBA" id="ARBA00023027"/>
    </source>
</evidence>
<comment type="caution">
    <text evidence="3">Lacks conserved residue(s) required for the propagation of feature annotation.</text>
</comment>
<feature type="domain" description="Deacetylase sirtuin-type" evidence="4">
    <location>
        <begin position="1"/>
        <end position="188"/>
    </location>
</feature>
<dbReference type="AlphaFoldDB" id="A0A023B1Z3"/>
<dbReference type="VEuPathDB" id="CryptoDB:GNI_128500"/>
<evidence type="ECO:0000256" key="3">
    <source>
        <dbReference type="PROSITE-ProRule" id="PRU00236"/>
    </source>
</evidence>
<dbReference type="GO" id="GO:0017136">
    <property type="term" value="F:histone deacetylase activity, NAD-dependent"/>
    <property type="evidence" value="ECO:0007669"/>
    <property type="project" value="TreeGrafter"/>
</dbReference>
<evidence type="ECO:0000256" key="1">
    <source>
        <dbReference type="ARBA" id="ARBA00022679"/>
    </source>
</evidence>
<protein>
    <submittedName>
        <fullName evidence="5">Sir2 family regulator</fullName>
    </submittedName>
</protein>
<keyword evidence="6" id="KW-1185">Reference proteome</keyword>
<evidence type="ECO:0000313" key="5">
    <source>
        <dbReference type="EMBL" id="EZG48701.1"/>
    </source>
</evidence>
<sequence length="188" mass="22224">MTPEEENHIRERERTAIWDAKLELLATRDAVIVDPRNWFSHFWFDTHHVEAFLRADPNESHYVIAALCNDPNLRVTCITQNVDNLHRKAGIDPDKLVEIHGRIGYYRCLGEDCTYKSYKYLEAQDLEFFSDQEEEAYYYQVEQLLERDYSLKKIKNICQRLYAMDKHVVGIKKLPCCPECRTPVIPLV</sequence>
<dbReference type="PANTHER" id="PTHR11085:SF10">
    <property type="entry name" value="NAD-DEPENDENT PROTEIN DEACYLASE SIRTUIN-5, MITOCHONDRIAL-RELATED"/>
    <property type="match status" value="1"/>
</dbReference>
<keyword evidence="1" id="KW-0808">Transferase</keyword>
<dbReference type="Proteomes" id="UP000019763">
    <property type="component" value="Unassembled WGS sequence"/>
</dbReference>
<organism evidence="5 6">
    <name type="scientific">Gregarina niphandrodes</name>
    <name type="common">Septate eugregarine</name>
    <dbReference type="NCBI Taxonomy" id="110365"/>
    <lineage>
        <taxon>Eukaryota</taxon>
        <taxon>Sar</taxon>
        <taxon>Alveolata</taxon>
        <taxon>Apicomplexa</taxon>
        <taxon>Conoidasida</taxon>
        <taxon>Gregarinasina</taxon>
        <taxon>Eugregarinorida</taxon>
        <taxon>Gregarinidae</taxon>
        <taxon>Gregarina</taxon>
    </lineage>
</organism>
<dbReference type="CDD" id="cd00296">
    <property type="entry name" value="SIR2"/>
    <property type="match status" value="1"/>
</dbReference>
<dbReference type="Gene3D" id="3.40.50.1220">
    <property type="entry name" value="TPP-binding domain"/>
    <property type="match status" value="1"/>
</dbReference>
<comment type="caution">
    <text evidence="5">The sequence shown here is derived from an EMBL/GenBank/DDBJ whole genome shotgun (WGS) entry which is preliminary data.</text>
</comment>
<dbReference type="InterPro" id="IPR026590">
    <property type="entry name" value="Ssirtuin_cat_dom"/>
</dbReference>
<dbReference type="PANTHER" id="PTHR11085">
    <property type="entry name" value="NAD-DEPENDENT PROTEIN DEACYLASE SIRTUIN-5, MITOCHONDRIAL-RELATED"/>
    <property type="match status" value="1"/>
</dbReference>
<dbReference type="GeneID" id="22914502"/>
<reference evidence="5" key="1">
    <citation type="submission" date="2013-12" db="EMBL/GenBank/DDBJ databases">
        <authorList>
            <person name="Omoto C.K."/>
            <person name="Sibley D."/>
            <person name="Venepally P."/>
            <person name="Hadjithomas M."/>
            <person name="Karamycheva S."/>
            <person name="Brunk B."/>
            <person name="Roos D."/>
            <person name="Caler E."/>
            <person name="Lorenzi H."/>
        </authorList>
    </citation>
    <scope>NUCLEOTIDE SEQUENCE</scope>
</reference>
<dbReference type="EMBL" id="AFNH02000959">
    <property type="protein sequence ID" value="EZG48701.1"/>
    <property type="molecule type" value="Genomic_DNA"/>
</dbReference>